<evidence type="ECO:0000313" key="3">
    <source>
        <dbReference type="Proteomes" id="UP001470809"/>
    </source>
</evidence>
<protein>
    <recommendedName>
        <fullName evidence="4">50S ribosomal protein L35</fullName>
    </recommendedName>
</protein>
<keyword evidence="3" id="KW-1185">Reference proteome</keyword>
<dbReference type="EMBL" id="CP151767">
    <property type="protein sequence ID" value="WZU68709.1"/>
    <property type="molecule type" value="Genomic_DNA"/>
</dbReference>
<evidence type="ECO:0000313" key="2">
    <source>
        <dbReference type="EMBL" id="WZU68709.1"/>
    </source>
</evidence>
<feature type="transmembrane region" description="Helical" evidence="1">
    <location>
        <begin position="34"/>
        <end position="49"/>
    </location>
</feature>
<dbReference type="RefSeq" id="WP_342078000.1">
    <property type="nucleotide sequence ID" value="NZ_CP151767.2"/>
</dbReference>
<organism evidence="2 3">
    <name type="scientific">Yoonia rhodophyticola</name>
    <dbReference type="NCBI Taxonomy" id="3137370"/>
    <lineage>
        <taxon>Bacteria</taxon>
        <taxon>Pseudomonadati</taxon>
        <taxon>Pseudomonadota</taxon>
        <taxon>Alphaproteobacteria</taxon>
        <taxon>Rhodobacterales</taxon>
        <taxon>Paracoccaceae</taxon>
        <taxon>Yoonia</taxon>
    </lineage>
</organism>
<keyword evidence="1" id="KW-0472">Membrane</keyword>
<name>A0AAN0MCB9_9RHOB</name>
<evidence type="ECO:0008006" key="4">
    <source>
        <dbReference type="Google" id="ProtNLM"/>
    </source>
</evidence>
<gene>
    <name evidence="2" type="ORF">AABB31_07485</name>
</gene>
<accession>A0AAN0MCB9</accession>
<keyword evidence="1" id="KW-1133">Transmembrane helix</keyword>
<proteinExistence type="predicted"/>
<reference evidence="3" key="1">
    <citation type="submission" date="2024-04" db="EMBL/GenBank/DDBJ databases">
        <title>Phylogenomic analyses of a clade within the roseobacter group suggest taxonomic reassignments of species of the genera Aestuariivita, Citreicella, Loktanella, Nautella, Pelagibaca, Ruegeria, Thalassobius, Thiobacimonas and Tropicibacter, and the proposal o.</title>
        <authorList>
            <person name="Jeon C.O."/>
        </authorList>
    </citation>
    <scope>NUCLEOTIDE SEQUENCE [LARGE SCALE GENOMIC DNA]</scope>
    <source>
        <strain evidence="3">SS1-5</strain>
    </source>
</reference>
<dbReference type="AlphaFoldDB" id="A0AAN0MCB9"/>
<dbReference type="KEGG" id="yrh:AABB31_07485"/>
<reference evidence="2 3" key="2">
    <citation type="submission" date="2024-08" db="EMBL/GenBank/DDBJ databases">
        <title>Phylogenomic analyses of a clade within the roseobacter group suggest taxonomic reassignments of species of the genera Aestuariivita, Citreicella, Loktanella, Nautella, Pelagibaca, Ruegeria, Thalassobius, Thiobacimonas and Tropicibacter, and the proposal o.</title>
        <authorList>
            <person name="Jeon C.O."/>
        </authorList>
    </citation>
    <scope>NUCLEOTIDE SEQUENCE [LARGE SCALE GENOMIC DNA]</scope>
    <source>
        <strain evidence="2 3">SS1-5</strain>
    </source>
</reference>
<keyword evidence="1" id="KW-0812">Transmembrane</keyword>
<evidence type="ECO:0000256" key="1">
    <source>
        <dbReference type="SAM" id="Phobius"/>
    </source>
</evidence>
<dbReference type="Proteomes" id="UP001470809">
    <property type="component" value="Chromosome"/>
</dbReference>
<sequence length="74" mass="7728">MDYDLIFVIGVLLAVFSIPALVNAFSDGLLPRLALGMIAVGAGLIYLAIQSAPGAYSVEAVPDIFVSVVAKYLN</sequence>